<evidence type="ECO:0000313" key="2">
    <source>
        <dbReference type="EMBL" id="MXO70264.1"/>
    </source>
</evidence>
<dbReference type="EMBL" id="WTYV01000001">
    <property type="protein sequence ID" value="MXO70264.1"/>
    <property type="molecule type" value="Genomic_DNA"/>
</dbReference>
<protein>
    <recommendedName>
        <fullName evidence="1">Alginate export domain-containing protein</fullName>
    </recommendedName>
</protein>
<organism evidence="2 3">
    <name type="scientific">Alteraurantiacibacter buctensis</name>
    <dbReference type="NCBI Taxonomy" id="1503981"/>
    <lineage>
        <taxon>Bacteria</taxon>
        <taxon>Pseudomonadati</taxon>
        <taxon>Pseudomonadota</taxon>
        <taxon>Alphaproteobacteria</taxon>
        <taxon>Sphingomonadales</taxon>
        <taxon>Erythrobacteraceae</taxon>
        <taxon>Alteraurantiacibacter</taxon>
    </lineage>
</organism>
<gene>
    <name evidence="2" type="ORF">GRI99_01285</name>
</gene>
<dbReference type="AlphaFoldDB" id="A0A844YUU2"/>
<keyword evidence="3" id="KW-1185">Reference proteome</keyword>
<comment type="caution">
    <text evidence="2">The sequence shown here is derived from an EMBL/GenBank/DDBJ whole genome shotgun (WGS) entry which is preliminary data.</text>
</comment>
<proteinExistence type="predicted"/>
<dbReference type="InterPro" id="IPR053728">
    <property type="entry name" value="Alginate_Permeability_Chnl"/>
</dbReference>
<name>A0A844YUU2_9SPHN</name>
<dbReference type="OrthoDB" id="7439590at2"/>
<dbReference type="Pfam" id="PF13372">
    <property type="entry name" value="Alginate_exp"/>
    <property type="match status" value="1"/>
</dbReference>
<dbReference type="InterPro" id="IPR025388">
    <property type="entry name" value="Alginate_export_dom"/>
</dbReference>
<feature type="domain" description="Alginate export" evidence="1">
    <location>
        <begin position="5"/>
        <end position="387"/>
    </location>
</feature>
<reference evidence="2 3" key="1">
    <citation type="submission" date="2019-12" db="EMBL/GenBank/DDBJ databases">
        <title>Genomic-based taxomic classification of the family Erythrobacteraceae.</title>
        <authorList>
            <person name="Xu L."/>
        </authorList>
    </citation>
    <scope>NUCLEOTIDE SEQUENCE [LARGE SCALE GENOMIC DNA]</scope>
    <source>
        <strain evidence="2 3">M0322</strain>
    </source>
</reference>
<evidence type="ECO:0000313" key="3">
    <source>
        <dbReference type="Proteomes" id="UP000466966"/>
    </source>
</evidence>
<dbReference type="Proteomes" id="UP000466966">
    <property type="component" value="Unassembled WGS sequence"/>
</dbReference>
<accession>A0A844YUU2</accession>
<evidence type="ECO:0000259" key="1">
    <source>
        <dbReference type="Pfam" id="PF13372"/>
    </source>
</evidence>
<dbReference type="Gene3D" id="2.40.160.100">
    <property type="match status" value="1"/>
</dbReference>
<sequence>MRASARLRYEVLDGQPRAGFRLSEEQLDLRTTLFAEYRPGPFRIAAELYDSRAWLAKPGTTLGTGEVNTFELVQAYVGADLSGSAAIQAGRMTLNLGSRRLVAADDYRNTTNGYSGLKVEATLADQVSATAIYVLPQVRLPDDLPSLLDLETKWDRESLDLQLWGLLLSRRNTLAGATVEAGYFGLAENDAPGRPNRNRHLDTFSARMIRDARAGQTDFEVEIIYQTGSIRTSTAAEAASLPVEAWFVHAEAGYSFTDLAKLRLALEFDMASGDTPGGKFGRFDTLFGMRRADLAPAGLFNAVGRANIATLGLRAEIAPARSWDAFVTYRPMWLADRRDSFSTSGVRDPSGAAGRFAGHQLDGRLRYWLVPNVARWETNLVLLAKGRLYDVAPNSPGSRNTVYLSTGVMLTI</sequence>